<dbReference type="Proteomes" id="UP000245137">
    <property type="component" value="Unassembled WGS sequence"/>
</dbReference>
<dbReference type="RefSeq" id="WP_108918055.1">
    <property type="nucleotide sequence ID" value="NZ_BGJY01000008.1"/>
</dbReference>
<evidence type="ECO:0000313" key="2">
    <source>
        <dbReference type="Proteomes" id="UP000245137"/>
    </source>
</evidence>
<gene>
    <name evidence="1" type="ORF">C5689_14960</name>
</gene>
<organism evidence="1 2">
    <name type="scientific">Methylosinus sporium</name>
    <dbReference type="NCBI Taxonomy" id="428"/>
    <lineage>
        <taxon>Bacteria</taxon>
        <taxon>Pseudomonadati</taxon>
        <taxon>Pseudomonadota</taxon>
        <taxon>Alphaproteobacteria</taxon>
        <taxon>Hyphomicrobiales</taxon>
        <taxon>Methylocystaceae</taxon>
        <taxon>Methylosinus</taxon>
    </lineage>
</organism>
<dbReference type="EMBL" id="PUIV01000029">
    <property type="protein sequence ID" value="PWB93060.1"/>
    <property type="molecule type" value="Genomic_DNA"/>
</dbReference>
<name>A0A2U1SN77_METSR</name>
<comment type="caution">
    <text evidence="1">The sequence shown here is derived from an EMBL/GenBank/DDBJ whole genome shotgun (WGS) entry which is preliminary data.</text>
</comment>
<keyword evidence="2" id="KW-1185">Reference proteome</keyword>
<evidence type="ECO:0000313" key="1">
    <source>
        <dbReference type="EMBL" id="PWB93060.1"/>
    </source>
</evidence>
<dbReference type="OrthoDB" id="259086at2"/>
<proteinExistence type="predicted"/>
<protein>
    <recommendedName>
        <fullName evidence="3">YkgJ family cysteine cluster protein</fullName>
    </recommendedName>
</protein>
<evidence type="ECO:0008006" key="3">
    <source>
        <dbReference type="Google" id="ProtNLM"/>
    </source>
</evidence>
<dbReference type="AlphaFoldDB" id="A0A2U1SN77"/>
<sequence>MTDPKSDGPSSFFNAMAQAFDATISERRARPEFVGALCLQAFDSFEGNLAIQTEGAPAIACAGDCPACCVLRVVATAPEVFLIARFVNANQRALAQRGVDLPGRIAAINAFANGCSESARMSLRQPCPYIEAGLCLLYRLRPLACRGHASYDKNACLAATNGQDADTAVSTPHLMVRSLVQNAMMSSLRSAGLAWRLYEINGAVALALGDAEAERRWIDGDDPLLPAAIADFDAAEIGATFDALRA</sequence>
<reference evidence="1 2" key="1">
    <citation type="journal article" date="2018" name="Appl. Microbiol. Biotechnol.">
        <title>Co-cultivation of the strictly anaerobic methanogen Methanosarcina barkeri with aerobic methanotrophs in an oxygen-limited membrane bioreactor.</title>
        <authorList>
            <person name="In 't Zandt M.H."/>
            <person name="van den Bosch T.J.M."/>
            <person name="Rijkers R."/>
            <person name="van Kessel M.A.H.J."/>
            <person name="Jetten M.S.M."/>
            <person name="Welte C.U."/>
        </authorList>
    </citation>
    <scope>NUCLEOTIDE SEQUENCE [LARGE SCALE GENOMIC DNA]</scope>
    <source>
        <strain evidence="1 2">DSM 17706</strain>
    </source>
</reference>
<accession>A0A2U1SN77</accession>